<keyword evidence="4 7" id="KW-0812">Transmembrane</keyword>
<dbReference type="Proteomes" id="UP001589838">
    <property type="component" value="Unassembled WGS sequence"/>
</dbReference>
<evidence type="ECO:0000256" key="7">
    <source>
        <dbReference type="SAM" id="Phobius"/>
    </source>
</evidence>
<feature type="transmembrane region" description="Helical" evidence="7">
    <location>
        <begin position="12"/>
        <end position="28"/>
    </location>
</feature>
<dbReference type="PANTHER" id="PTHR33778">
    <property type="entry name" value="PROTEIN MGTC"/>
    <property type="match status" value="1"/>
</dbReference>
<feature type="transmembrane region" description="Helical" evidence="7">
    <location>
        <begin position="74"/>
        <end position="91"/>
    </location>
</feature>
<keyword evidence="3" id="KW-1003">Cell membrane</keyword>
<evidence type="ECO:0000256" key="2">
    <source>
        <dbReference type="ARBA" id="ARBA00009298"/>
    </source>
</evidence>
<evidence type="ECO:0000313" key="10">
    <source>
        <dbReference type="Proteomes" id="UP001589838"/>
    </source>
</evidence>
<dbReference type="InterPro" id="IPR003416">
    <property type="entry name" value="MgtC/SapB/SrpB/YhiD_fam"/>
</dbReference>
<comment type="subcellular location">
    <subcellularLocation>
        <location evidence="1">Cell membrane</location>
        <topology evidence="1">Multi-pass membrane protein</topology>
    </subcellularLocation>
</comment>
<feature type="transmembrane region" description="Helical" evidence="7">
    <location>
        <begin position="35"/>
        <end position="54"/>
    </location>
</feature>
<feature type="domain" description="MgtC/SapB/SrpB/YhiD N-terminal" evidence="8">
    <location>
        <begin position="14"/>
        <end position="142"/>
    </location>
</feature>
<evidence type="ECO:0000256" key="1">
    <source>
        <dbReference type="ARBA" id="ARBA00004651"/>
    </source>
</evidence>
<dbReference type="EMBL" id="JBHLUX010000087">
    <property type="protein sequence ID" value="MFC0472778.1"/>
    <property type="molecule type" value="Genomic_DNA"/>
</dbReference>
<dbReference type="RefSeq" id="WP_335962856.1">
    <property type="nucleotide sequence ID" value="NZ_JAXBLX010000036.1"/>
</dbReference>
<accession>A0ABV6KHG2</accession>
<dbReference type="InterPro" id="IPR049177">
    <property type="entry name" value="MgtC_SapB_SrpB_YhiD_N"/>
</dbReference>
<evidence type="ECO:0000256" key="5">
    <source>
        <dbReference type="ARBA" id="ARBA00022989"/>
    </source>
</evidence>
<organism evidence="9 10">
    <name type="scientific">Halalkalibacter kiskunsagensis</name>
    <dbReference type="NCBI Taxonomy" id="1548599"/>
    <lineage>
        <taxon>Bacteria</taxon>
        <taxon>Bacillati</taxon>
        <taxon>Bacillota</taxon>
        <taxon>Bacilli</taxon>
        <taxon>Bacillales</taxon>
        <taxon>Bacillaceae</taxon>
        <taxon>Halalkalibacter</taxon>
    </lineage>
</organism>
<evidence type="ECO:0000256" key="3">
    <source>
        <dbReference type="ARBA" id="ARBA00022475"/>
    </source>
</evidence>
<name>A0ABV6KHG2_9BACI</name>
<proteinExistence type="inferred from homology"/>
<dbReference type="Pfam" id="PF02308">
    <property type="entry name" value="MgtC"/>
    <property type="match status" value="1"/>
</dbReference>
<dbReference type="PANTHER" id="PTHR33778:SF4">
    <property type="entry name" value="PROTEIN SAPB"/>
    <property type="match status" value="1"/>
</dbReference>
<comment type="similarity">
    <text evidence="2">Belongs to the MgtC/SapB family.</text>
</comment>
<keyword evidence="5 7" id="KW-1133">Transmembrane helix</keyword>
<keyword evidence="10" id="KW-1185">Reference proteome</keyword>
<evidence type="ECO:0000259" key="8">
    <source>
        <dbReference type="Pfam" id="PF02308"/>
    </source>
</evidence>
<gene>
    <name evidence="9" type="ORF">ACFFHM_20405</name>
</gene>
<dbReference type="PRINTS" id="PR01837">
    <property type="entry name" value="MGTCSAPBPROT"/>
</dbReference>
<sequence>MWIEIEPNSFVFKLAIATILCTIIGIERELKRKPLGLKTCLVIGIMSCLLTYVSILGAEQYSVAYSKPMDPLRLAAQIVSGIGFLGAGVILRRNNDMISGLTTAAMIWGAGGIGIACGAGFWLEAVVATVLLLISVEFLPFLFRFIGPRALREKELKVKIIVDSEDKLTDILKEMKRQQLKARKVRVKDLRDSTYQQMDVRLLVDDKRYTTDIYYTLKQMDHIVGVELETM</sequence>
<comment type="caution">
    <text evidence="9">The sequence shown here is derived from an EMBL/GenBank/DDBJ whole genome shotgun (WGS) entry which is preliminary data.</text>
</comment>
<evidence type="ECO:0000313" key="9">
    <source>
        <dbReference type="EMBL" id="MFC0472778.1"/>
    </source>
</evidence>
<feature type="transmembrane region" description="Helical" evidence="7">
    <location>
        <begin position="103"/>
        <end position="123"/>
    </location>
</feature>
<feature type="transmembrane region" description="Helical" evidence="7">
    <location>
        <begin position="129"/>
        <end position="147"/>
    </location>
</feature>
<protein>
    <submittedName>
        <fullName evidence="9">MgtC/SapB family protein</fullName>
    </submittedName>
</protein>
<evidence type="ECO:0000256" key="4">
    <source>
        <dbReference type="ARBA" id="ARBA00022692"/>
    </source>
</evidence>
<evidence type="ECO:0000256" key="6">
    <source>
        <dbReference type="ARBA" id="ARBA00023136"/>
    </source>
</evidence>
<reference evidence="9 10" key="1">
    <citation type="submission" date="2024-09" db="EMBL/GenBank/DDBJ databases">
        <authorList>
            <person name="Sun Q."/>
            <person name="Mori K."/>
        </authorList>
    </citation>
    <scope>NUCLEOTIDE SEQUENCE [LARGE SCALE GENOMIC DNA]</scope>
    <source>
        <strain evidence="9 10">NCAIM B.02610</strain>
    </source>
</reference>
<keyword evidence="6 7" id="KW-0472">Membrane</keyword>